<proteinExistence type="predicted"/>
<dbReference type="Proteomes" id="UP000000314">
    <property type="component" value="Chromosome 3"/>
</dbReference>
<evidence type="ECO:0000256" key="4">
    <source>
        <dbReference type="ARBA" id="ARBA00022771"/>
    </source>
</evidence>
<dbReference type="OrthoDB" id="3981108at2759"/>
<evidence type="ECO:0000256" key="6">
    <source>
        <dbReference type="ARBA" id="ARBA00023242"/>
    </source>
</evidence>
<dbReference type="GeneID" id="8200087"/>
<sequence>MGPQKRYICSFCAKAFSRSEHKLRHERSHTKEKPFVCNVCDNSFVRRDLLQRHCRTVHGMLLKENIDAAVNIKQYATGLAESSANDLVEPSPSQNPTLNTPSSVPVGDSFLEKNIISLLTLCKKFSQVSIDLQLDNNISGYLLTYCNNFQFRPEYPSFFKVFDTSSTVNPSPEPFSSHFLTNSSSTSSRFLSLDGNSEFLYLIICLGACEQSQSLDAIKLFNKSWAIIINKISNQLINYNSDNFSEFIENLILLCFIYLNYFANHDFEDIDNHNIDHDNINIVLPCPVITLDVLFEYLNNIISTHINNNSSNPLETVEPFYWYAYVLLSKYSFIYNKSPSSLHMFLADKFLPNTQVTMAQLLRNLSVTSLTDQPETIVSQLEYSQDDISKNVFLNNMNLVVNHRISNIEQTLICALLNELQMIKFNDNQIRKSTSKIQHGIFNDSKNFLHNAIILANKSFNNIYNAVSDDPGSSALPSGKETSFNDSVGATAVNIIQENNKGKLEANYPPKVADLMNNNKFVEFVNSLILNKKKLLINCPLKFHDLLFNYLFLPLQDYNWVLLSLTLKDFMYEVESLYNTLTSTSQHVPSENAEFDIAKFCHSSLTVPDIKSNLEKFIFHPFNKMLVVNNNLGLTTLPLLFISLIYNNKQSFASIKSFLSLPSNKLLLLEFIIGNFLLLIRILVQRRISYSSQVVEDTEEDTPILNVIIYLISELGSGFSAIHNSEGHKNRSYSITIGILQSQVQQSKSKKSSGSKKYVGSENDLDVSGMTLQQILTNDDLYKFILQNIEKSLINWISILVSIQMSTTNLILALNVVMKSIYASAAMEKFNGAANKSPTNFNNNHNNNNALDLATYQTNVQKPVVEHESSAQDLPNKRIRLPPILQSPIPGSKDADYMVNGGNANNGKQDGLLWGFN</sequence>
<dbReference type="GO" id="GO:0008270">
    <property type="term" value="F:zinc ion binding"/>
    <property type="evidence" value="ECO:0007669"/>
    <property type="project" value="UniProtKB-KW"/>
</dbReference>
<feature type="domain" description="C2H2-type" evidence="8">
    <location>
        <begin position="35"/>
        <end position="58"/>
    </location>
</feature>
<reference evidence="9 10" key="1">
    <citation type="journal article" date="2009" name="Nat. Biotechnol.">
        <title>Genome sequence of the recombinant protein production host Pichia pastoris.</title>
        <authorList>
            <person name="De Schutter K."/>
            <person name="Lin Y.C."/>
            <person name="Tiels P."/>
            <person name="Van Hecke A."/>
            <person name="Glinka S."/>
            <person name="Weber-Lehmann J."/>
            <person name="Rouze P."/>
            <person name="Van de Peer Y."/>
            <person name="Callewaert N."/>
        </authorList>
    </citation>
    <scope>NUCLEOTIDE SEQUENCE [LARGE SCALE GENOMIC DNA]</scope>
    <source>
        <strain evidence="10">GS115 / ATCC 20864</strain>
    </source>
</reference>
<dbReference type="PANTHER" id="PTHR40626:SF34">
    <property type="entry name" value="ZINC FINGER PROTEIN YGR067C"/>
    <property type="match status" value="1"/>
</dbReference>
<evidence type="ECO:0000259" key="8">
    <source>
        <dbReference type="PROSITE" id="PS50157"/>
    </source>
</evidence>
<feature type="domain" description="C2H2-type" evidence="8">
    <location>
        <begin position="7"/>
        <end position="34"/>
    </location>
</feature>
<evidence type="ECO:0000313" key="9">
    <source>
        <dbReference type="EMBL" id="CAY70296.1"/>
    </source>
</evidence>
<accession>C4R410</accession>
<dbReference type="SMART" id="SM00355">
    <property type="entry name" value="ZnF_C2H2"/>
    <property type="match status" value="2"/>
</dbReference>
<dbReference type="InParanoid" id="C4R410"/>
<keyword evidence="10" id="KW-1185">Reference proteome</keyword>
<dbReference type="PANTHER" id="PTHR40626">
    <property type="entry name" value="MIP31509P"/>
    <property type="match status" value="1"/>
</dbReference>
<dbReference type="KEGG" id="ppa:PAS_chr3_0259"/>
<dbReference type="AlphaFoldDB" id="C4R410"/>
<dbReference type="PROSITE" id="PS00028">
    <property type="entry name" value="ZINC_FINGER_C2H2_1"/>
    <property type="match status" value="2"/>
</dbReference>
<evidence type="ECO:0000256" key="7">
    <source>
        <dbReference type="PROSITE-ProRule" id="PRU00042"/>
    </source>
</evidence>
<gene>
    <name evidence="9" type="ordered locus">PAS_chr3_0259</name>
</gene>
<dbReference type="RefSeq" id="XP_002492475.1">
    <property type="nucleotide sequence ID" value="XM_002492430.1"/>
</dbReference>
<dbReference type="PROSITE" id="PS50157">
    <property type="entry name" value="ZINC_FINGER_C2H2_2"/>
    <property type="match status" value="2"/>
</dbReference>
<dbReference type="eggNOG" id="KOG1721">
    <property type="taxonomic scope" value="Eukaryota"/>
</dbReference>
<dbReference type="OMA" id="KNFLHNA"/>
<dbReference type="GO" id="GO:0005634">
    <property type="term" value="C:nucleus"/>
    <property type="evidence" value="ECO:0007669"/>
    <property type="project" value="UniProtKB-SubCell"/>
</dbReference>
<dbReference type="Gene3D" id="3.30.160.60">
    <property type="entry name" value="Classic Zinc Finger"/>
    <property type="match status" value="2"/>
</dbReference>
<keyword evidence="6" id="KW-0539">Nucleus</keyword>
<keyword evidence="3" id="KW-0677">Repeat</keyword>
<keyword evidence="2" id="KW-0479">Metal-binding</keyword>
<keyword evidence="5" id="KW-0862">Zinc</keyword>
<keyword evidence="4 7" id="KW-0863">Zinc-finger</keyword>
<dbReference type="EMBL" id="FN392321">
    <property type="protein sequence ID" value="CAY70296.1"/>
    <property type="molecule type" value="Genomic_DNA"/>
</dbReference>
<dbReference type="GO" id="GO:0000785">
    <property type="term" value="C:chromatin"/>
    <property type="evidence" value="ECO:0007669"/>
    <property type="project" value="TreeGrafter"/>
</dbReference>
<dbReference type="InterPro" id="IPR051059">
    <property type="entry name" value="VerF-like"/>
</dbReference>
<dbReference type="InterPro" id="IPR013087">
    <property type="entry name" value="Znf_C2H2_type"/>
</dbReference>
<dbReference type="FunFam" id="3.30.160.60:FF:002343">
    <property type="entry name" value="Zinc finger protein 33A"/>
    <property type="match status" value="1"/>
</dbReference>
<name>C4R410_KOMPG</name>
<dbReference type="SMR" id="C4R410"/>
<dbReference type="GO" id="GO:0000981">
    <property type="term" value="F:DNA-binding transcription factor activity, RNA polymerase II-specific"/>
    <property type="evidence" value="ECO:0007669"/>
    <property type="project" value="InterPro"/>
</dbReference>
<protein>
    <recommendedName>
        <fullName evidence="8">C2H2-type domain-containing protein</fullName>
    </recommendedName>
</protein>
<dbReference type="SUPFAM" id="SSF57667">
    <property type="entry name" value="beta-beta-alpha zinc fingers"/>
    <property type="match status" value="1"/>
</dbReference>
<evidence type="ECO:0000256" key="1">
    <source>
        <dbReference type="ARBA" id="ARBA00004123"/>
    </source>
</evidence>
<dbReference type="HOGENOM" id="CLU_317625_0_0_1"/>
<evidence type="ECO:0000256" key="2">
    <source>
        <dbReference type="ARBA" id="ARBA00022723"/>
    </source>
</evidence>
<dbReference type="InterPro" id="IPR036236">
    <property type="entry name" value="Znf_C2H2_sf"/>
</dbReference>
<dbReference type="GO" id="GO:0000978">
    <property type="term" value="F:RNA polymerase II cis-regulatory region sequence-specific DNA binding"/>
    <property type="evidence" value="ECO:0007669"/>
    <property type="project" value="InterPro"/>
</dbReference>
<comment type="subcellular location">
    <subcellularLocation>
        <location evidence="1">Nucleus</location>
    </subcellularLocation>
</comment>
<evidence type="ECO:0000313" key="10">
    <source>
        <dbReference type="Proteomes" id="UP000000314"/>
    </source>
</evidence>
<evidence type="ECO:0000256" key="3">
    <source>
        <dbReference type="ARBA" id="ARBA00022737"/>
    </source>
</evidence>
<organism evidence="9 10">
    <name type="scientific">Komagataella phaffii (strain GS115 / ATCC 20864)</name>
    <name type="common">Yeast</name>
    <name type="synonym">Pichia pastoris</name>
    <dbReference type="NCBI Taxonomy" id="644223"/>
    <lineage>
        <taxon>Eukaryota</taxon>
        <taxon>Fungi</taxon>
        <taxon>Dikarya</taxon>
        <taxon>Ascomycota</taxon>
        <taxon>Saccharomycotina</taxon>
        <taxon>Pichiomycetes</taxon>
        <taxon>Pichiales</taxon>
        <taxon>Pichiaceae</taxon>
        <taxon>Komagataella</taxon>
    </lineage>
</organism>
<evidence type="ECO:0000256" key="5">
    <source>
        <dbReference type="ARBA" id="ARBA00022833"/>
    </source>
</evidence>